<sequence>MATARTTSVGVRSPGIADGGAEEIRNAVFLSAMAGRRAMAVTADREDDAALLAMAVASRMEAAGAVIMTAVAQPGTTLDDLLDQATPPRNRPAGRGSDGSPAALASRLLQGEDAGLLVVLQAHALDAGLLGRLLALSRAEPGEGRLLQVLLAGTAGLGLDQDGAVSRWHLALPQEAGLPQAVPGGRPTPGPHRLRIPALACVAAIAAAGWLAAAGREPAPVRQEAAEAPASAERPVTAGALLVSSDHGPAPSIPAGETVVVRVETASDSFVYCYYTDGLGQVARLFPNRFQPDALVPAGRVVEVPPGPDRPFHIRLDTPGRPEVVTCLASPAEVDGATLDGIDGVRTDDLLPIPGLELQDILGAFARLSGPGVDSATMPITVTAAARLSPYLQNAGLSAGSE</sequence>
<evidence type="ECO:0000313" key="3">
    <source>
        <dbReference type="EMBL" id="QQP90438.1"/>
    </source>
</evidence>
<evidence type="ECO:0000256" key="1">
    <source>
        <dbReference type="SAM" id="MobiDB-lite"/>
    </source>
</evidence>
<gene>
    <name evidence="3" type="ORF">IGS68_04045</name>
</gene>
<dbReference type="RefSeq" id="WP_201077519.1">
    <property type="nucleotide sequence ID" value="NZ_CP067420.1"/>
</dbReference>
<proteinExistence type="predicted"/>
<feature type="region of interest" description="Disordered" evidence="1">
    <location>
        <begin position="81"/>
        <end position="102"/>
    </location>
</feature>
<evidence type="ECO:0000259" key="2">
    <source>
        <dbReference type="Pfam" id="PF14326"/>
    </source>
</evidence>
<dbReference type="EMBL" id="CP067420">
    <property type="protein sequence ID" value="QQP90438.1"/>
    <property type="molecule type" value="Genomic_DNA"/>
</dbReference>
<dbReference type="Pfam" id="PF14326">
    <property type="entry name" value="DUF4384"/>
    <property type="match status" value="1"/>
</dbReference>
<dbReference type="InterPro" id="IPR025493">
    <property type="entry name" value="DUF4384"/>
</dbReference>
<accession>A0ABX7BAW7</accession>
<organism evidence="3 4">
    <name type="scientific">Skermanella cutis</name>
    <dbReference type="NCBI Taxonomy" id="2775420"/>
    <lineage>
        <taxon>Bacteria</taxon>
        <taxon>Pseudomonadati</taxon>
        <taxon>Pseudomonadota</taxon>
        <taxon>Alphaproteobacteria</taxon>
        <taxon>Rhodospirillales</taxon>
        <taxon>Azospirillaceae</taxon>
        <taxon>Skermanella</taxon>
    </lineage>
</organism>
<keyword evidence="4" id="KW-1185">Reference proteome</keyword>
<dbReference type="Proteomes" id="UP000595197">
    <property type="component" value="Chromosome"/>
</dbReference>
<feature type="domain" description="DUF4384" evidence="2">
    <location>
        <begin position="255"/>
        <end position="331"/>
    </location>
</feature>
<name>A0ABX7BAW7_9PROT</name>
<reference evidence="3" key="1">
    <citation type="submission" date="2021-02" db="EMBL/GenBank/DDBJ databases">
        <title>Skermanella TT6 skin isolate.</title>
        <authorList>
            <person name="Lee K."/>
            <person name="Ganzorig M."/>
        </authorList>
    </citation>
    <scope>NUCLEOTIDE SEQUENCE</scope>
    <source>
        <strain evidence="3">TT6</strain>
    </source>
</reference>
<protein>
    <submittedName>
        <fullName evidence="3">DUF4384 domain-containing protein</fullName>
    </submittedName>
</protein>
<evidence type="ECO:0000313" key="4">
    <source>
        <dbReference type="Proteomes" id="UP000595197"/>
    </source>
</evidence>